<proteinExistence type="inferred from homology"/>
<dbReference type="InterPro" id="IPR000397">
    <property type="entry name" value="Heat_shock_Hsp33"/>
</dbReference>
<evidence type="ECO:0000256" key="4">
    <source>
        <dbReference type="ARBA" id="ARBA00023186"/>
    </source>
</evidence>
<evidence type="ECO:0000256" key="5">
    <source>
        <dbReference type="ARBA" id="ARBA00023284"/>
    </source>
</evidence>
<comment type="similarity">
    <text evidence="6">Belongs to the HSP33 family.</text>
</comment>
<dbReference type="Proteomes" id="UP000186705">
    <property type="component" value="Unassembled WGS sequence"/>
</dbReference>
<dbReference type="SUPFAM" id="SSF118352">
    <property type="entry name" value="HSP33 redox switch-like"/>
    <property type="match status" value="1"/>
</dbReference>
<dbReference type="CDD" id="cd00498">
    <property type="entry name" value="Hsp33"/>
    <property type="match status" value="1"/>
</dbReference>
<keyword evidence="2 6" id="KW-0862">Zinc</keyword>
<evidence type="ECO:0000313" key="8">
    <source>
        <dbReference type="Proteomes" id="UP000186705"/>
    </source>
</evidence>
<dbReference type="PIRSF" id="PIRSF005261">
    <property type="entry name" value="Heat_shock_Hsp33"/>
    <property type="match status" value="1"/>
</dbReference>
<dbReference type="PANTHER" id="PTHR30111">
    <property type="entry name" value="33 KDA CHAPERONIN"/>
    <property type="match status" value="1"/>
</dbReference>
<dbReference type="Gene3D" id="3.90.1280.10">
    <property type="entry name" value="HSP33 redox switch-like"/>
    <property type="match status" value="1"/>
</dbReference>
<dbReference type="RefSeq" id="WP_076340639.1">
    <property type="nucleotide sequence ID" value="NZ_JBGNFS010000002.1"/>
</dbReference>
<comment type="caution">
    <text evidence="7">The sequence shown here is derived from an EMBL/GenBank/DDBJ whole genome shotgun (WGS) entry which is preliminary data.</text>
</comment>
<dbReference type="NCBIfam" id="NF001033">
    <property type="entry name" value="PRK00114.1"/>
    <property type="match status" value="1"/>
</dbReference>
<keyword evidence="3 6" id="KW-1015">Disulfide bond</keyword>
<keyword evidence="5 6" id="KW-0676">Redox-active center</keyword>
<dbReference type="AlphaFoldDB" id="A0A1U7NPU8"/>
<comment type="function">
    <text evidence="6">Redox regulated molecular chaperone. Protects both thermally unfolding and oxidatively damaged proteins from irreversible aggregation. Plays an important role in the bacterial defense system toward oxidative stress.</text>
</comment>
<dbReference type="Pfam" id="PF01430">
    <property type="entry name" value="HSP33"/>
    <property type="match status" value="1"/>
</dbReference>
<keyword evidence="1 6" id="KW-0963">Cytoplasm</keyword>
<feature type="disulfide bond" description="Redox-active" evidence="6">
    <location>
        <begin position="237"/>
        <end position="239"/>
    </location>
</feature>
<dbReference type="EMBL" id="MPKA01000044">
    <property type="protein sequence ID" value="OLU47666.1"/>
    <property type="molecule type" value="Genomic_DNA"/>
</dbReference>
<keyword evidence="4 6" id="KW-0143">Chaperone</keyword>
<dbReference type="InterPro" id="IPR016154">
    <property type="entry name" value="Heat_shock_Hsp33_C"/>
</dbReference>
<evidence type="ECO:0000256" key="6">
    <source>
        <dbReference type="HAMAP-Rule" id="MF_00117"/>
    </source>
</evidence>
<evidence type="ECO:0000313" key="7">
    <source>
        <dbReference type="EMBL" id="OLU47666.1"/>
    </source>
</evidence>
<dbReference type="GO" id="GO:0005737">
    <property type="term" value="C:cytoplasm"/>
    <property type="evidence" value="ECO:0007669"/>
    <property type="project" value="UniProtKB-SubCell"/>
</dbReference>
<evidence type="ECO:0000256" key="1">
    <source>
        <dbReference type="ARBA" id="ARBA00022490"/>
    </source>
</evidence>
<comment type="subcellular location">
    <subcellularLocation>
        <location evidence="6">Cytoplasm</location>
    </subcellularLocation>
</comment>
<dbReference type="Gene3D" id="3.55.30.10">
    <property type="entry name" value="Hsp33 domain"/>
    <property type="match status" value="1"/>
</dbReference>
<sequence length="293" mass="32198">MKDELVKALALDGHVRIYIDRTTHMVQEAKERFDMNPTATAALGRTLSIASMMGSMLKSDQEMLTININGHGPIGSIVVDAYANGNVRGFVSDPQVKDAFKNGKLDVGAVVGKDGYLSVTKDLNMEQNFKGTVELQSGEIGDDFAYYFTVSEQTPTAVSVGVLIGTDGNVLSAGGLIIQMMPDASDTDISICEHVLEGLKPMSTIIQEYDDVELSQLAKDLFEDVKIVETREICFSCSCSKERSQEILMTLPKEDIQKMIDEDGGCEITCNFCNEKYQFSKEELEAILERMNA</sequence>
<feature type="disulfide bond" description="Redox-active" evidence="6">
    <location>
        <begin position="270"/>
        <end position="273"/>
    </location>
</feature>
<name>A0A1U7NPU8_9FIRM</name>
<dbReference type="SUPFAM" id="SSF64397">
    <property type="entry name" value="Hsp33 domain"/>
    <property type="match status" value="1"/>
</dbReference>
<dbReference type="GeneID" id="78274749"/>
<dbReference type="GO" id="GO:0042026">
    <property type="term" value="P:protein refolding"/>
    <property type="evidence" value="ECO:0007669"/>
    <property type="project" value="TreeGrafter"/>
</dbReference>
<dbReference type="PANTHER" id="PTHR30111:SF1">
    <property type="entry name" value="33 KDA CHAPERONIN"/>
    <property type="match status" value="1"/>
</dbReference>
<keyword evidence="8" id="KW-1185">Reference proteome</keyword>
<dbReference type="InterPro" id="IPR016153">
    <property type="entry name" value="Heat_shock_Hsp33_N"/>
</dbReference>
<evidence type="ECO:0000256" key="3">
    <source>
        <dbReference type="ARBA" id="ARBA00023157"/>
    </source>
</evidence>
<protein>
    <recommendedName>
        <fullName evidence="6">33 kDa chaperonin</fullName>
    </recommendedName>
    <alternativeName>
        <fullName evidence="6">Heat shock protein 33 homolog</fullName>
        <shortName evidence="6">HSP33</shortName>
    </alternativeName>
</protein>
<dbReference type="GO" id="GO:0044183">
    <property type="term" value="F:protein folding chaperone"/>
    <property type="evidence" value="ECO:0007669"/>
    <property type="project" value="TreeGrafter"/>
</dbReference>
<accession>A0A1U7NPU8</accession>
<comment type="PTM">
    <text evidence="6">Under oxidizing conditions two disulfide bonds are formed involving the reactive cysteines. Under reducing conditions zinc is bound to the reactive cysteines and the protein is inactive.</text>
</comment>
<dbReference type="OrthoDB" id="9776534at2"/>
<dbReference type="STRING" id="1862672.BO225_02155"/>
<dbReference type="HAMAP" id="MF_00117">
    <property type="entry name" value="HslO"/>
    <property type="match status" value="1"/>
</dbReference>
<reference evidence="7 8" key="1">
    <citation type="submission" date="2016-11" db="EMBL/GenBank/DDBJ databases">
        <title>Description of two novel members of the family Erysipelotrichaceae: Ileibacterium lipovorans gen. nov., sp. nov. and Dubosiella newyorkensis, gen. nov., sp. nov.</title>
        <authorList>
            <person name="Cox L.M."/>
            <person name="Sohn J."/>
            <person name="Tyrrell K.L."/>
            <person name="Citron D.M."/>
            <person name="Lawson P.A."/>
            <person name="Patel N.B."/>
            <person name="Iizumi T."/>
            <person name="Perez-Perez G.I."/>
            <person name="Goldstein E.J."/>
            <person name="Blaser M.J."/>
        </authorList>
    </citation>
    <scope>NUCLEOTIDE SEQUENCE [LARGE SCALE GENOMIC DNA]</scope>
    <source>
        <strain evidence="7 8">NYU-BL-A4</strain>
    </source>
</reference>
<organism evidence="7 8">
    <name type="scientific">Dubosiella newyorkensis</name>
    <dbReference type="NCBI Taxonomy" id="1862672"/>
    <lineage>
        <taxon>Bacteria</taxon>
        <taxon>Bacillati</taxon>
        <taxon>Bacillota</taxon>
        <taxon>Erysipelotrichia</taxon>
        <taxon>Erysipelotrichales</taxon>
        <taxon>Erysipelotrichaceae</taxon>
        <taxon>Dubosiella</taxon>
    </lineage>
</organism>
<evidence type="ECO:0000256" key="2">
    <source>
        <dbReference type="ARBA" id="ARBA00022833"/>
    </source>
</evidence>
<dbReference type="GO" id="GO:0051082">
    <property type="term" value="F:unfolded protein binding"/>
    <property type="evidence" value="ECO:0007669"/>
    <property type="project" value="UniProtKB-UniRule"/>
</dbReference>
<gene>
    <name evidence="6" type="primary">hslO</name>
    <name evidence="7" type="ORF">BO225_02155</name>
</gene>